<evidence type="ECO:0000313" key="1">
    <source>
        <dbReference type="EMBL" id="KAH3738398.1"/>
    </source>
</evidence>
<comment type="caution">
    <text evidence="1">The sequence shown here is derived from an EMBL/GenBank/DDBJ whole genome shotgun (WGS) entry which is preliminary data.</text>
</comment>
<dbReference type="AlphaFoldDB" id="A0A9D4HZC6"/>
<reference evidence="1" key="1">
    <citation type="journal article" date="2019" name="bioRxiv">
        <title>The Genome of the Zebra Mussel, Dreissena polymorpha: A Resource for Invasive Species Research.</title>
        <authorList>
            <person name="McCartney M.A."/>
            <person name="Auch B."/>
            <person name="Kono T."/>
            <person name="Mallez S."/>
            <person name="Zhang Y."/>
            <person name="Obille A."/>
            <person name="Becker A."/>
            <person name="Abrahante J.E."/>
            <person name="Garbe J."/>
            <person name="Badalamenti J.P."/>
            <person name="Herman A."/>
            <person name="Mangelson H."/>
            <person name="Liachko I."/>
            <person name="Sullivan S."/>
            <person name="Sone E.D."/>
            <person name="Koren S."/>
            <person name="Silverstein K.A.T."/>
            <person name="Beckman K.B."/>
            <person name="Gohl D.M."/>
        </authorList>
    </citation>
    <scope>NUCLEOTIDE SEQUENCE</scope>
    <source>
        <strain evidence="1">Duluth1</strain>
        <tissue evidence="1">Whole animal</tissue>
    </source>
</reference>
<name>A0A9D4HZC6_DREPO</name>
<accession>A0A9D4HZC6</accession>
<gene>
    <name evidence="1" type="ORF">DPMN_045031</name>
</gene>
<protein>
    <submittedName>
        <fullName evidence="1">Uncharacterized protein</fullName>
    </submittedName>
</protein>
<organism evidence="1 2">
    <name type="scientific">Dreissena polymorpha</name>
    <name type="common">Zebra mussel</name>
    <name type="synonym">Mytilus polymorpha</name>
    <dbReference type="NCBI Taxonomy" id="45954"/>
    <lineage>
        <taxon>Eukaryota</taxon>
        <taxon>Metazoa</taxon>
        <taxon>Spiralia</taxon>
        <taxon>Lophotrochozoa</taxon>
        <taxon>Mollusca</taxon>
        <taxon>Bivalvia</taxon>
        <taxon>Autobranchia</taxon>
        <taxon>Heteroconchia</taxon>
        <taxon>Euheterodonta</taxon>
        <taxon>Imparidentia</taxon>
        <taxon>Neoheterodontei</taxon>
        <taxon>Myida</taxon>
        <taxon>Dreissenoidea</taxon>
        <taxon>Dreissenidae</taxon>
        <taxon>Dreissena</taxon>
    </lineage>
</organism>
<dbReference type="EMBL" id="JAIWYP010000011">
    <property type="protein sequence ID" value="KAH3738398.1"/>
    <property type="molecule type" value="Genomic_DNA"/>
</dbReference>
<evidence type="ECO:0000313" key="2">
    <source>
        <dbReference type="Proteomes" id="UP000828390"/>
    </source>
</evidence>
<keyword evidence="2" id="KW-1185">Reference proteome</keyword>
<sequence length="86" mass="9572">MARGVHSTVLGQVLVCGRDYNTLMHLDGEGKKQLATLATKRDGLSDPWSVCYNRSTASIIVGQLGCNKIMVFKVQLFHYKHFGRCT</sequence>
<reference evidence="1" key="2">
    <citation type="submission" date="2020-11" db="EMBL/GenBank/DDBJ databases">
        <authorList>
            <person name="McCartney M.A."/>
            <person name="Auch B."/>
            <person name="Kono T."/>
            <person name="Mallez S."/>
            <person name="Becker A."/>
            <person name="Gohl D.M."/>
            <person name="Silverstein K.A.T."/>
            <person name="Koren S."/>
            <person name="Bechman K.B."/>
            <person name="Herman A."/>
            <person name="Abrahante J.E."/>
            <person name="Garbe J."/>
        </authorList>
    </citation>
    <scope>NUCLEOTIDE SEQUENCE</scope>
    <source>
        <strain evidence="1">Duluth1</strain>
        <tissue evidence="1">Whole animal</tissue>
    </source>
</reference>
<proteinExistence type="predicted"/>
<dbReference type="Proteomes" id="UP000828390">
    <property type="component" value="Unassembled WGS sequence"/>
</dbReference>